<name>A0ABQ9HDZ6_9NEOP</name>
<reference evidence="2 3" key="1">
    <citation type="submission" date="2023-02" db="EMBL/GenBank/DDBJ databases">
        <title>LHISI_Scaffold_Assembly.</title>
        <authorList>
            <person name="Stuart O.P."/>
            <person name="Cleave R."/>
            <person name="Magrath M.J.L."/>
            <person name="Mikheyev A.S."/>
        </authorList>
    </citation>
    <scope>NUCLEOTIDE SEQUENCE [LARGE SCALE GENOMIC DNA]</scope>
    <source>
        <strain evidence="2">Daus_M_001</strain>
        <tissue evidence="2">Leg muscle</tissue>
    </source>
</reference>
<keyword evidence="3" id="KW-1185">Reference proteome</keyword>
<evidence type="ECO:0000313" key="2">
    <source>
        <dbReference type="EMBL" id="KAJ8882484.1"/>
    </source>
</evidence>
<accession>A0ABQ9HDZ6</accession>
<feature type="region of interest" description="Disordered" evidence="1">
    <location>
        <begin position="137"/>
        <end position="157"/>
    </location>
</feature>
<comment type="caution">
    <text evidence="2">The sequence shown here is derived from an EMBL/GenBank/DDBJ whole genome shotgun (WGS) entry which is preliminary data.</text>
</comment>
<dbReference type="Proteomes" id="UP001159363">
    <property type="component" value="Chromosome 4"/>
</dbReference>
<dbReference type="EMBL" id="JARBHB010000005">
    <property type="protein sequence ID" value="KAJ8882484.1"/>
    <property type="molecule type" value="Genomic_DNA"/>
</dbReference>
<proteinExistence type="predicted"/>
<protein>
    <submittedName>
        <fullName evidence="2">Uncharacterized protein</fullName>
    </submittedName>
</protein>
<evidence type="ECO:0000313" key="3">
    <source>
        <dbReference type="Proteomes" id="UP001159363"/>
    </source>
</evidence>
<evidence type="ECO:0000256" key="1">
    <source>
        <dbReference type="SAM" id="MobiDB-lite"/>
    </source>
</evidence>
<sequence length="396" mass="43520">MVGCEQANRSATVAHVDKSHRTARIATVACLTHFNNSILANAQVKSPLIRQTPAAHASRMQECRSPIRARTLNLRGPGNPDLRACAMEESESRRFTGAEGFPEAVVLIWIEGSLADTFGNKLDFTILRCSLADAPVSSQTRKNGRRGSGATPALTSQSRRANVLGAGACPPASAPAPSLDVAAISRADPIFSRVYVSSMSRSLETEQMACNQEYIPPFAWSDFREAWKRLKLGWRDRESSQMLPTRQRTNGSGSYTQRIIKIFVLSGELARFPGFLPRRFQGENVSKQLLVFSRPEYSTREGKALELLSVWQFSPSTRVPAESRTSSLFRQGVAVPERLACSPSTKVNRVQSPAGSPDDAAGRRIFLGISRSPALAFRRCSILASLHPHRILRPRC</sequence>
<gene>
    <name evidence="2" type="ORF">PR048_014295</name>
</gene>
<organism evidence="2 3">
    <name type="scientific">Dryococelus australis</name>
    <dbReference type="NCBI Taxonomy" id="614101"/>
    <lineage>
        <taxon>Eukaryota</taxon>
        <taxon>Metazoa</taxon>
        <taxon>Ecdysozoa</taxon>
        <taxon>Arthropoda</taxon>
        <taxon>Hexapoda</taxon>
        <taxon>Insecta</taxon>
        <taxon>Pterygota</taxon>
        <taxon>Neoptera</taxon>
        <taxon>Polyneoptera</taxon>
        <taxon>Phasmatodea</taxon>
        <taxon>Verophasmatodea</taxon>
        <taxon>Anareolatae</taxon>
        <taxon>Phasmatidae</taxon>
        <taxon>Eurycanthinae</taxon>
        <taxon>Dryococelus</taxon>
    </lineage>
</organism>